<dbReference type="Pfam" id="PF00152">
    <property type="entry name" value="tRNA-synt_2"/>
    <property type="match status" value="1"/>
</dbReference>
<feature type="region of interest" description="Disordered" evidence="6">
    <location>
        <begin position="254"/>
        <end position="310"/>
    </location>
</feature>
<evidence type="ECO:0000256" key="2">
    <source>
        <dbReference type="ARBA" id="ARBA00022598"/>
    </source>
</evidence>
<feature type="compositionally biased region" description="Basic and acidic residues" evidence="6">
    <location>
        <begin position="257"/>
        <end position="266"/>
    </location>
</feature>
<keyword evidence="4" id="KW-0067">ATP-binding</keyword>
<dbReference type="Gene3D" id="2.40.50.140">
    <property type="entry name" value="Nucleic acid-binding proteins"/>
    <property type="match status" value="1"/>
</dbReference>
<dbReference type="GO" id="GO:0005524">
    <property type="term" value="F:ATP binding"/>
    <property type="evidence" value="ECO:0007669"/>
    <property type="project" value="InterPro"/>
</dbReference>
<reference evidence="8" key="2">
    <citation type="submission" date="2020-11" db="EMBL/GenBank/DDBJ databases">
        <authorList>
            <consortium name="DOE Joint Genome Institute"/>
            <person name="Kuo A."/>
            <person name="Miyauchi S."/>
            <person name="Kiss E."/>
            <person name="Drula E."/>
            <person name="Kohler A."/>
            <person name="Sanchez-Garcia M."/>
            <person name="Andreopoulos B."/>
            <person name="Barry K.W."/>
            <person name="Bonito G."/>
            <person name="Buee M."/>
            <person name="Carver A."/>
            <person name="Chen C."/>
            <person name="Cichocki N."/>
            <person name="Clum A."/>
            <person name="Culley D."/>
            <person name="Crous P.W."/>
            <person name="Fauchery L."/>
            <person name="Girlanda M."/>
            <person name="Hayes R."/>
            <person name="Keri Z."/>
            <person name="Labutti K."/>
            <person name="Lipzen A."/>
            <person name="Lombard V."/>
            <person name="Magnuson J."/>
            <person name="Maillard F."/>
            <person name="Morin E."/>
            <person name="Murat C."/>
            <person name="Nolan M."/>
            <person name="Ohm R."/>
            <person name="Pangilinan J."/>
            <person name="Pereira M."/>
            <person name="Perotto S."/>
            <person name="Peter M."/>
            <person name="Riley R."/>
            <person name="Sitrit Y."/>
            <person name="Stielow B."/>
            <person name="Szollosi G."/>
            <person name="Zifcakova L."/>
            <person name="Stursova M."/>
            <person name="Spatafora J.W."/>
            <person name="Tedersoo L."/>
            <person name="Vaario L.-M."/>
            <person name="Yamada A."/>
            <person name="Yan M."/>
            <person name="Wang P."/>
            <person name="Xu J."/>
            <person name="Bruns T."/>
            <person name="Baldrian P."/>
            <person name="Vilgalys R."/>
            <person name="Henrissat B."/>
            <person name="Grigoriev I.V."/>
            <person name="Hibbett D."/>
            <person name="Nagy L.G."/>
            <person name="Martin F.M."/>
        </authorList>
    </citation>
    <scope>NUCLEOTIDE SEQUENCE</scope>
    <source>
        <strain evidence="8">UH-Tt-Lm1</strain>
    </source>
</reference>
<comment type="caution">
    <text evidence="8">The sequence shown here is derived from an EMBL/GenBank/DDBJ whole genome shotgun (WGS) entry which is preliminary data.</text>
</comment>
<evidence type="ECO:0000259" key="7">
    <source>
        <dbReference type="Pfam" id="PF00152"/>
    </source>
</evidence>
<gene>
    <name evidence="8" type="ORF">BJ322DRAFT_1167861</name>
</gene>
<evidence type="ECO:0000256" key="3">
    <source>
        <dbReference type="ARBA" id="ARBA00022741"/>
    </source>
</evidence>
<dbReference type="GO" id="GO:0006422">
    <property type="term" value="P:aspartyl-tRNA aminoacylation"/>
    <property type="evidence" value="ECO:0007669"/>
    <property type="project" value="InterPro"/>
</dbReference>
<evidence type="ECO:0000256" key="5">
    <source>
        <dbReference type="ARBA" id="ARBA00023146"/>
    </source>
</evidence>
<feature type="domain" description="Aminoacyl-tRNA synthetase class II (D/K/N)" evidence="7">
    <location>
        <begin position="91"/>
        <end position="148"/>
    </location>
</feature>
<dbReference type="GO" id="GO:0017101">
    <property type="term" value="C:aminoacyl-tRNA synthetase multienzyme complex"/>
    <property type="evidence" value="ECO:0007669"/>
    <property type="project" value="TreeGrafter"/>
</dbReference>
<dbReference type="GO" id="GO:0005829">
    <property type="term" value="C:cytosol"/>
    <property type="evidence" value="ECO:0007669"/>
    <property type="project" value="TreeGrafter"/>
</dbReference>
<evidence type="ECO:0000256" key="4">
    <source>
        <dbReference type="ARBA" id="ARBA00022840"/>
    </source>
</evidence>
<dbReference type="InterPro" id="IPR045864">
    <property type="entry name" value="aa-tRNA-synth_II/BPL/LPL"/>
</dbReference>
<feature type="compositionally biased region" description="Basic and acidic residues" evidence="6">
    <location>
        <begin position="276"/>
        <end position="297"/>
    </location>
</feature>
<evidence type="ECO:0000313" key="9">
    <source>
        <dbReference type="Proteomes" id="UP000736335"/>
    </source>
</evidence>
<dbReference type="PANTHER" id="PTHR43450">
    <property type="entry name" value="ASPARTYL-TRNA SYNTHETASE"/>
    <property type="match status" value="1"/>
</dbReference>
<keyword evidence="1" id="KW-0963">Cytoplasm</keyword>
<dbReference type="PANTHER" id="PTHR43450:SF1">
    <property type="entry name" value="ASPARTATE--TRNA LIGASE, CYTOPLASMIC"/>
    <property type="match status" value="1"/>
</dbReference>
<keyword evidence="3" id="KW-0547">Nucleotide-binding</keyword>
<proteinExistence type="predicted"/>
<name>A0A9P6H804_9AGAM</name>
<dbReference type="Gene3D" id="3.30.930.10">
    <property type="entry name" value="Bira Bifunctional Protein, Domain 2"/>
    <property type="match status" value="2"/>
</dbReference>
<dbReference type="AlphaFoldDB" id="A0A9P6H804"/>
<evidence type="ECO:0000256" key="1">
    <source>
        <dbReference type="ARBA" id="ARBA00022490"/>
    </source>
</evidence>
<accession>A0A9P6H804</accession>
<dbReference type="InterPro" id="IPR004523">
    <property type="entry name" value="Asp-tRNA_synthase_2"/>
</dbReference>
<protein>
    <recommendedName>
        <fullName evidence="7">Aminoacyl-tRNA synthetase class II (D/K/N) domain-containing protein</fullName>
    </recommendedName>
</protein>
<dbReference type="EMBL" id="WIUZ02000019">
    <property type="protein sequence ID" value="KAF9779585.1"/>
    <property type="molecule type" value="Genomic_DNA"/>
</dbReference>
<reference evidence="8" key="1">
    <citation type="journal article" date="2020" name="Nat. Commun.">
        <title>Large-scale genome sequencing of mycorrhizal fungi provides insights into the early evolution of symbiotic traits.</title>
        <authorList>
            <person name="Miyauchi S."/>
            <person name="Kiss E."/>
            <person name="Kuo A."/>
            <person name="Drula E."/>
            <person name="Kohler A."/>
            <person name="Sanchez-Garcia M."/>
            <person name="Morin E."/>
            <person name="Andreopoulos B."/>
            <person name="Barry K.W."/>
            <person name="Bonito G."/>
            <person name="Buee M."/>
            <person name="Carver A."/>
            <person name="Chen C."/>
            <person name="Cichocki N."/>
            <person name="Clum A."/>
            <person name="Culley D."/>
            <person name="Crous P.W."/>
            <person name="Fauchery L."/>
            <person name="Girlanda M."/>
            <person name="Hayes R.D."/>
            <person name="Keri Z."/>
            <person name="LaButti K."/>
            <person name="Lipzen A."/>
            <person name="Lombard V."/>
            <person name="Magnuson J."/>
            <person name="Maillard F."/>
            <person name="Murat C."/>
            <person name="Nolan M."/>
            <person name="Ohm R.A."/>
            <person name="Pangilinan J."/>
            <person name="Pereira M.F."/>
            <person name="Perotto S."/>
            <person name="Peter M."/>
            <person name="Pfister S."/>
            <person name="Riley R."/>
            <person name="Sitrit Y."/>
            <person name="Stielow J.B."/>
            <person name="Szollosi G."/>
            <person name="Zifcakova L."/>
            <person name="Stursova M."/>
            <person name="Spatafora J.W."/>
            <person name="Tedersoo L."/>
            <person name="Vaario L.M."/>
            <person name="Yamada A."/>
            <person name="Yan M."/>
            <person name="Wang P."/>
            <person name="Xu J."/>
            <person name="Bruns T."/>
            <person name="Baldrian P."/>
            <person name="Vilgalys R."/>
            <person name="Dunand C."/>
            <person name="Henrissat B."/>
            <person name="Grigoriev I.V."/>
            <person name="Hibbett D."/>
            <person name="Nagy L.G."/>
            <person name="Martin F.M."/>
        </authorList>
    </citation>
    <scope>NUCLEOTIDE SEQUENCE</scope>
    <source>
        <strain evidence="8">UH-Tt-Lm1</strain>
    </source>
</reference>
<dbReference type="SUPFAM" id="SSF50249">
    <property type="entry name" value="Nucleic acid-binding proteins"/>
    <property type="match status" value="1"/>
</dbReference>
<keyword evidence="5" id="KW-0030">Aminoacyl-tRNA synthetase</keyword>
<keyword evidence="9" id="KW-1185">Reference proteome</keyword>
<sequence length="461" mass="51306">MSQEGIERPSDSFDSLLTRCEGASIQFRARAHHSRLVGSQIMFLVLRQGISTIQVVLTEEEGKVSHNMVEDAGRSLAELTRPDTHYPRIGQTTRLANQVVDLRPPVSHSIFHVCAGITNHFRTFLDSQGFTEIQSPKLQPAATESGSEWTTTRGPLEKNSDLWATSRRRSSIKVKIRGLGVMSSLMGKSMTDVDMIWVVPKVKVIEYPPGEPIEPIEVIIFGEPYLKVISSSRTRTRLVWTICRLRSSTRLGNAGHDAWRESDGDTRGMLPIQHNDNWDPVHQDEPARPSWGDHESAMDSPGLRSGNTSRDDLAVSQPLLAKPPPGRNLIASDITLNADYHNSVASQTQYNTFLERANRQFARGNQDAPDPFLDHSRASLSTRPYKAEREASIDPETMTDYLNGFKWGCPPHGGGVGLEHVVVLVLKLGDVRWASLIPRDPRGFPQKDQSPPGTTQQACRQ</sequence>
<feature type="region of interest" description="Disordered" evidence="6">
    <location>
        <begin position="438"/>
        <end position="461"/>
    </location>
</feature>
<dbReference type="GO" id="GO:0003723">
    <property type="term" value="F:RNA binding"/>
    <property type="evidence" value="ECO:0007669"/>
    <property type="project" value="TreeGrafter"/>
</dbReference>
<keyword evidence="2" id="KW-0436">Ligase</keyword>
<dbReference type="InterPro" id="IPR012340">
    <property type="entry name" value="NA-bd_OB-fold"/>
</dbReference>
<evidence type="ECO:0000256" key="6">
    <source>
        <dbReference type="SAM" id="MobiDB-lite"/>
    </source>
</evidence>
<evidence type="ECO:0000313" key="8">
    <source>
        <dbReference type="EMBL" id="KAF9779585.1"/>
    </source>
</evidence>
<dbReference type="GO" id="GO:0004815">
    <property type="term" value="F:aspartate-tRNA ligase activity"/>
    <property type="evidence" value="ECO:0007669"/>
    <property type="project" value="InterPro"/>
</dbReference>
<dbReference type="OrthoDB" id="10610788at2759"/>
<dbReference type="InterPro" id="IPR004364">
    <property type="entry name" value="Aa-tRNA-synt_II"/>
</dbReference>
<dbReference type="Proteomes" id="UP000736335">
    <property type="component" value="Unassembled WGS sequence"/>
</dbReference>
<dbReference type="SUPFAM" id="SSF55681">
    <property type="entry name" value="Class II aaRS and biotin synthetases"/>
    <property type="match status" value="2"/>
</dbReference>
<organism evidence="8 9">
    <name type="scientific">Thelephora terrestris</name>
    <dbReference type="NCBI Taxonomy" id="56493"/>
    <lineage>
        <taxon>Eukaryota</taxon>
        <taxon>Fungi</taxon>
        <taxon>Dikarya</taxon>
        <taxon>Basidiomycota</taxon>
        <taxon>Agaricomycotina</taxon>
        <taxon>Agaricomycetes</taxon>
        <taxon>Thelephorales</taxon>
        <taxon>Thelephoraceae</taxon>
        <taxon>Thelephora</taxon>
    </lineage>
</organism>
<feature type="compositionally biased region" description="Polar residues" evidence="6">
    <location>
        <begin position="447"/>
        <end position="461"/>
    </location>
</feature>